<comment type="caution">
    <text evidence="2">The sequence shown here is derived from an EMBL/GenBank/DDBJ whole genome shotgun (WGS) entry which is preliminary data.</text>
</comment>
<keyword evidence="3" id="KW-1185">Reference proteome</keyword>
<evidence type="ECO:0000313" key="3">
    <source>
        <dbReference type="Proteomes" id="UP001314263"/>
    </source>
</evidence>
<organism evidence="2 3">
    <name type="scientific">Coccomyxa viridis</name>
    <dbReference type="NCBI Taxonomy" id="1274662"/>
    <lineage>
        <taxon>Eukaryota</taxon>
        <taxon>Viridiplantae</taxon>
        <taxon>Chlorophyta</taxon>
        <taxon>core chlorophytes</taxon>
        <taxon>Trebouxiophyceae</taxon>
        <taxon>Trebouxiophyceae incertae sedis</taxon>
        <taxon>Coccomyxaceae</taxon>
        <taxon>Coccomyxa</taxon>
    </lineage>
</organism>
<protein>
    <submittedName>
        <fullName evidence="2">Uncharacterized protein</fullName>
    </submittedName>
</protein>
<name>A0AAV1I468_9CHLO</name>
<accession>A0AAV1I468</accession>
<proteinExistence type="predicted"/>
<gene>
    <name evidence="2" type="ORF">CVIRNUC_003899</name>
</gene>
<dbReference type="EMBL" id="CAUYUE010000005">
    <property type="protein sequence ID" value="CAK0771817.1"/>
    <property type="molecule type" value="Genomic_DNA"/>
</dbReference>
<reference evidence="2 3" key="1">
    <citation type="submission" date="2023-10" db="EMBL/GenBank/DDBJ databases">
        <authorList>
            <person name="Maclean D."/>
            <person name="Macfadyen A."/>
        </authorList>
    </citation>
    <scope>NUCLEOTIDE SEQUENCE [LARGE SCALE GENOMIC DNA]</scope>
</reference>
<dbReference type="Proteomes" id="UP001314263">
    <property type="component" value="Unassembled WGS sequence"/>
</dbReference>
<feature type="coiled-coil region" evidence="1">
    <location>
        <begin position="187"/>
        <end position="221"/>
    </location>
</feature>
<evidence type="ECO:0000256" key="1">
    <source>
        <dbReference type="SAM" id="Coils"/>
    </source>
</evidence>
<sequence>MLGTVSQPLLQSRSFTTEKPVPLNDRRKAMYVTATSRFTYNDAVIATPALGNRIEKWLKTPGDILTFGPRATFGALVALPQRARALQQAIDNFNMLLQDPRPLEDKRDELAKEVETLLVEFVETGAGLEADILANVVAMLPPELKEQLPEELKMAVGRAASPAASAPSPTSASFVDTAAVPTVTLETNKMAAEMADLREAVKELRSSIDALAINADLAQEKILMTNLRDARASASLRVQQLSVATTASMDISIQAAITEANALLAEVEGLCV</sequence>
<keyword evidence="1" id="KW-0175">Coiled coil</keyword>
<evidence type="ECO:0000313" key="2">
    <source>
        <dbReference type="EMBL" id="CAK0771817.1"/>
    </source>
</evidence>
<dbReference type="AlphaFoldDB" id="A0AAV1I468"/>